<comment type="pathway">
    <text evidence="3 11">Carbohydrate degradation; pentose phosphate pathway; D-glyceraldehyde 3-phosphate and beta-D-fructose 6-phosphate from D-ribose 5-phosphate and D-xylulose 5-phosphate (non-oxidative stage): step 2/3.</text>
</comment>
<dbReference type="PANTHER" id="PTHR10683">
    <property type="entry name" value="TRANSALDOLASE"/>
    <property type="match status" value="1"/>
</dbReference>
<evidence type="ECO:0000256" key="10">
    <source>
        <dbReference type="ARBA" id="ARBA00048810"/>
    </source>
</evidence>
<dbReference type="EMBL" id="JBIRYI010000013">
    <property type="protein sequence ID" value="MFI2489203.1"/>
    <property type="molecule type" value="Genomic_DNA"/>
</dbReference>
<evidence type="ECO:0000256" key="11">
    <source>
        <dbReference type="HAMAP-Rule" id="MF_00493"/>
    </source>
</evidence>
<proteinExistence type="inferred from homology"/>
<dbReference type="GO" id="GO:0004801">
    <property type="term" value="F:transaldolase activity"/>
    <property type="evidence" value="ECO:0007669"/>
    <property type="project" value="UniProtKB-EC"/>
</dbReference>
<dbReference type="InterPro" id="IPR013785">
    <property type="entry name" value="Aldolase_TIM"/>
</dbReference>
<reference evidence="12 13" key="1">
    <citation type="submission" date="2024-10" db="EMBL/GenBank/DDBJ databases">
        <title>The Natural Products Discovery Center: Release of the First 8490 Sequenced Strains for Exploring Actinobacteria Biosynthetic Diversity.</title>
        <authorList>
            <person name="Kalkreuter E."/>
            <person name="Kautsar S.A."/>
            <person name="Yang D."/>
            <person name="Bader C.D."/>
            <person name="Teijaro C.N."/>
            <person name="Fluegel L."/>
            <person name="Davis C.M."/>
            <person name="Simpson J.R."/>
            <person name="Lauterbach L."/>
            <person name="Steele A.D."/>
            <person name="Gui C."/>
            <person name="Meng S."/>
            <person name="Li G."/>
            <person name="Viehrig K."/>
            <person name="Ye F."/>
            <person name="Su P."/>
            <person name="Kiefer A.F."/>
            <person name="Nichols A."/>
            <person name="Cepeda A.J."/>
            <person name="Yan W."/>
            <person name="Fan B."/>
            <person name="Jiang Y."/>
            <person name="Adhikari A."/>
            <person name="Zheng C.-J."/>
            <person name="Schuster L."/>
            <person name="Cowan T.M."/>
            <person name="Smanski M.J."/>
            <person name="Chevrette M.G."/>
            <person name="De Carvalho L.P.S."/>
            <person name="Shen B."/>
        </authorList>
    </citation>
    <scope>NUCLEOTIDE SEQUENCE [LARGE SCALE GENOMIC DNA]</scope>
    <source>
        <strain evidence="12 13">NPDC019481</strain>
    </source>
</reference>
<evidence type="ECO:0000256" key="3">
    <source>
        <dbReference type="ARBA" id="ARBA00004857"/>
    </source>
</evidence>
<dbReference type="NCBIfam" id="NF002881">
    <property type="entry name" value="PRK03343.1"/>
    <property type="match status" value="1"/>
</dbReference>
<dbReference type="HAMAP" id="MF_00493">
    <property type="entry name" value="Transaldolase_2"/>
    <property type="match status" value="1"/>
</dbReference>
<gene>
    <name evidence="11 12" type="primary">tal</name>
    <name evidence="12" type="ORF">ACH47X_20000</name>
</gene>
<organism evidence="12 13">
    <name type="scientific">Promicromonospora kroppenstedtii</name>
    <dbReference type="NCBI Taxonomy" id="440482"/>
    <lineage>
        <taxon>Bacteria</taxon>
        <taxon>Bacillati</taxon>
        <taxon>Actinomycetota</taxon>
        <taxon>Actinomycetes</taxon>
        <taxon>Micrococcales</taxon>
        <taxon>Promicromonosporaceae</taxon>
        <taxon>Promicromonospora</taxon>
    </lineage>
</organism>
<evidence type="ECO:0000256" key="5">
    <source>
        <dbReference type="ARBA" id="ARBA00013151"/>
    </source>
</evidence>
<keyword evidence="9 11" id="KW-0704">Schiff base</keyword>
<evidence type="ECO:0000256" key="1">
    <source>
        <dbReference type="ARBA" id="ARBA00003518"/>
    </source>
</evidence>
<evidence type="ECO:0000256" key="9">
    <source>
        <dbReference type="ARBA" id="ARBA00023270"/>
    </source>
</evidence>
<dbReference type="InterPro" id="IPR001585">
    <property type="entry name" value="TAL/FSA"/>
</dbReference>
<keyword evidence="13" id="KW-1185">Reference proteome</keyword>
<comment type="function">
    <text evidence="1 11">Transaldolase is important for the balance of metabolites in the pentose-phosphate pathway.</text>
</comment>
<dbReference type="PANTHER" id="PTHR10683:SF31">
    <property type="entry name" value="TRANSALDOLASE"/>
    <property type="match status" value="1"/>
</dbReference>
<dbReference type="Proteomes" id="UP001611580">
    <property type="component" value="Unassembled WGS sequence"/>
</dbReference>
<dbReference type="PIRSF" id="PIRSF036915">
    <property type="entry name" value="Trnald_Bac_Plnt"/>
    <property type="match status" value="1"/>
</dbReference>
<dbReference type="Pfam" id="PF00923">
    <property type="entry name" value="TAL_FSA"/>
    <property type="match status" value="1"/>
</dbReference>
<dbReference type="NCBIfam" id="TIGR00876">
    <property type="entry name" value="tal_mycobact"/>
    <property type="match status" value="1"/>
</dbReference>
<evidence type="ECO:0000256" key="8">
    <source>
        <dbReference type="ARBA" id="ARBA00023126"/>
    </source>
</evidence>
<dbReference type="EC" id="2.2.1.2" evidence="5 11"/>
<evidence type="ECO:0000313" key="12">
    <source>
        <dbReference type="EMBL" id="MFI2489203.1"/>
    </source>
</evidence>
<dbReference type="RefSeq" id="WP_397406275.1">
    <property type="nucleotide sequence ID" value="NZ_JBIRYI010000013.1"/>
</dbReference>
<feature type="active site" description="Schiff-base intermediate with substrate" evidence="11">
    <location>
        <position position="142"/>
    </location>
</feature>
<keyword evidence="8 11" id="KW-0570">Pentose shunt</keyword>
<protein>
    <recommendedName>
        <fullName evidence="5 11">Transaldolase</fullName>
        <ecNumber evidence="5 11">2.2.1.2</ecNumber>
    </recommendedName>
</protein>
<name>A0ABW7XNU8_9MICO</name>
<sequence>MPANLLRRLRDLGVSPWLDGVTREELRSGTLRSLIDELGVSGVTTNPSLFAKSLAGEASAYDVSFRDLASRGIGAEEAARLLAAEDARYACDVLTAVHQRSDGRDGWVSLEVDPRLADDAEATLADVHALAWLVDRPNLMVKIPATSAGVSAVADATAEGYNINATLIFSVDRYLEVLDAYAHGLQRASATGVKITDIHSVASLFVSRVDAALAAAGPPHQVPPTAGSVLPGIANARNAHRAFSAAMRTATWAELLAAGANPQRLLWASTGVKDPTLDPSTYVRGLALPGTIATMPPETLTATATAPAQVPTDRPPGSAHEEMQARKALEEIYGDVMPRLLADGVRQFQKSWQVALAIVEERLAAARGARAQQRR</sequence>
<evidence type="ECO:0000256" key="4">
    <source>
        <dbReference type="ARBA" id="ARBA00008426"/>
    </source>
</evidence>
<dbReference type="PROSITE" id="PS01054">
    <property type="entry name" value="TRANSALDOLASE_1"/>
    <property type="match status" value="1"/>
</dbReference>
<comment type="catalytic activity">
    <reaction evidence="10 11">
        <text>D-sedoheptulose 7-phosphate + D-glyceraldehyde 3-phosphate = D-erythrose 4-phosphate + beta-D-fructose 6-phosphate</text>
        <dbReference type="Rhea" id="RHEA:17053"/>
        <dbReference type="ChEBI" id="CHEBI:16897"/>
        <dbReference type="ChEBI" id="CHEBI:57483"/>
        <dbReference type="ChEBI" id="CHEBI:57634"/>
        <dbReference type="ChEBI" id="CHEBI:59776"/>
        <dbReference type="EC" id="2.2.1.2"/>
    </reaction>
</comment>
<dbReference type="InterPro" id="IPR018225">
    <property type="entry name" value="Transaldolase_AS"/>
</dbReference>
<dbReference type="Gene3D" id="3.20.20.70">
    <property type="entry name" value="Aldolase class I"/>
    <property type="match status" value="1"/>
</dbReference>
<comment type="similarity">
    <text evidence="4 11">Belongs to the transaldolase family. Type 2 subfamily.</text>
</comment>
<keyword evidence="7 11" id="KW-0808">Transferase</keyword>
<evidence type="ECO:0000313" key="13">
    <source>
        <dbReference type="Proteomes" id="UP001611580"/>
    </source>
</evidence>
<dbReference type="SUPFAM" id="SSF51569">
    <property type="entry name" value="Aldolase"/>
    <property type="match status" value="1"/>
</dbReference>
<evidence type="ECO:0000256" key="7">
    <source>
        <dbReference type="ARBA" id="ARBA00022679"/>
    </source>
</evidence>
<dbReference type="InterPro" id="IPR004732">
    <property type="entry name" value="Transaldolase_2"/>
</dbReference>
<accession>A0ABW7XNU8</accession>
<comment type="subcellular location">
    <subcellularLocation>
        <location evidence="2 11">Cytoplasm</location>
    </subcellularLocation>
</comment>
<evidence type="ECO:0000256" key="6">
    <source>
        <dbReference type="ARBA" id="ARBA00022490"/>
    </source>
</evidence>
<keyword evidence="6 11" id="KW-0963">Cytoplasm</keyword>
<comment type="caution">
    <text evidence="12">The sequence shown here is derived from an EMBL/GenBank/DDBJ whole genome shotgun (WGS) entry which is preliminary data.</text>
</comment>
<evidence type="ECO:0000256" key="2">
    <source>
        <dbReference type="ARBA" id="ARBA00004496"/>
    </source>
</evidence>